<dbReference type="Pfam" id="PF00531">
    <property type="entry name" value="Death"/>
    <property type="match status" value="1"/>
</dbReference>
<sequence length="659" mass="78148">MHPPKPWSKTIEPTSYEQIYRFVEQALDECSNLIDHAEADYYQGSVTSINQSTNRPLSVVALQAWSQPLNQLREARLLHDIRNGKAIRELLSDASIGALYGPVTDEGVALMKRVLDKTTEQLYATIPMLINKIADSMNLMEQYFLSFYEIEHIQDIIQNKRKEKLPDDYLETAYTYEKSRWLHIFDVNKSLKNLREMPQRTEDTKGIALSTLSKESQELASRTDCTSLSYLFALPECYYEARRTLHSLRTWLDEDAKYNDFIQTSLKLLEEKYVEAKKAFEIHKSQLSQVEHRAESFRSQLKKLENENAINEKKYDEFETRLNIKEREYISKRLTHEVYEEQLQKLLKQSHDEQDSIGHNLAVGRFQQDIKQLSRELPKLKSQVEAFQTRINLFQKRKDELIEMRIESKKLDKEIQVVLEDKILKENYFNRIQHCRDIMRDIYKCRKTNDLPQKIFYDLPVHNKHSGENEEDELSKAFRLISKSIGRDWNRLYWQLPFYPTRGQEELSKDIKHVDEKYQRGDVFQDQAMEALNKWRRFHTRAKVDDLIHGLEQIRRFDILQLIERRIIKPKHLLNMDQQEIDPRKNEIDNLNRKLNRLFDKMRSGIITSRETYVYSTIGLDPLRSSTKSACVNGTNRIRPVRSISTDLEIYANDHKNQE</sequence>
<evidence type="ECO:0000313" key="3">
    <source>
        <dbReference type="EMBL" id="CAF2267960.1"/>
    </source>
</evidence>
<accession>A0A817AV11</accession>
<dbReference type="InterPro" id="IPR000488">
    <property type="entry name" value="Death_dom"/>
</dbReference>
<feature type="domain" description="Death" evidence="2">
    <location>
        <begin position="474"/>
        <end position="567"/>
    </location>
</feature>
<proteinExistence type="predicted"/>
<protein>
    <recommendedName>
        <fullName evidence="2">Death domain-containing protein</fullName>
    </recommendedName>
</protein>
<organism evidence="3 4">
    <name type="scientific">Rotaria magnacalcarata</name>
    <dbReference type="NCBI Taxonomy" id="392030"/>
    <lineage>
        <taxon>Eukaryota</taxon>
        <taxon>Metazoa</taxon>
        <taxon>Spiralia</taxon>
        <taxon>Gnathifera</taxon>
        <taxon>Rotifera</taxon>
        <taxon>Eurotatoria</taxon>
        <taxon>Bdelloidea</taxon>
        <taxon>Philodinida</taxon>
        <taxon>Philodinidae</taxon>
        <taxon>Rotaria</taxon>
    </lineage>
</organism>
<dbReference type="PROSITE" id="PS50017">
    <property type="entry name" value="DEATH_DOMAIN"/>
    <property type="match status" value="1"/>
</dbReference>
<dbReference type="SUPFAM" id="SSF57997">
    <property type="entry name" value="Tropomyosin"/>
    <property type="match status" value="1"/>
</dbReference>
<dbReference type="GO" id="GO:0007165">
    <property type="term" value="P:signal transduction"/>
    <property type="evidence" value="ECO:0007669"/>
    <property type="project" value="InterPro"/>
</dbReference>
<evidence type="ECO:0000313" key="4">
    <source>
        <dbReference type="Proteomes" id="UP000663887"/>
    </source>
</evidence>
<dbReference type="Proteomes" id="UP000663887">
    <property type="component" value="Unassembled WGS sequence"/>
</dbReference>
<name>A0A817AV11_9BILA</name>
<evidence type="ECO:0000256" key="1">
    <source>
        <dbReference type="SAM" id="Coils"/>
    </source>
</evidence>
<reference evidence="3" key="1">
    <citation type="submission" date="2021-02" db="EMBL/GenBank/DDBJ databases">
        <authorList>
            <person name="Nowell W R."/>
        </authorList>
    </citation>
    <scope>NUCLEOTIDE SEQUENCE</scope>
</reference>
<gene>
    <name evidence="3" type="ORF">XDN619_LOCUS36855</name>
</gene>
<dbReference type="EMBL" id="CAJNRG010019017">
    <property type="protein sequence ID" value="CAF2267960.1"/>
    <property type="molecule type" value="Genomic_DNA"/>
</dbReference>
<dbReference type="CDD" id="cd01670">
    <property type="entry name" value="Death"/>
    <property type="match status" value="1"/>
</dbReference>
<feature type="coiled-coil region" evidence="1">
    <location>
        <begin position="266"/>
        <end position="321"/>
    </location>
</feature>
<dbReference type="Gene3D" id="1.10.533.10">
    <property type="entry name" value="Death Domain, Fas"/>
    <property type="match status" value="1"/>
</dbReference>
<comment type="caution">
    <text evidence="3">The sequence shown here is derived from an EMBL/GenBank/DDBJ whole genome shotgun (WGS) entry which is preliminary data.</text>
</comment>
<feature type="coiled-coil region" evidence="1">
    <location>
        <begin position="363"/>
        <end position="390"/>
    </location>
</feature>
<evidence type="ECO:0000259" key="2">
    <source>
        <dbReference type="PROSITE" id="PS50017"/>
    </source>
</evidence>
<dbReference type="InterPro" id="IPR011029">
    <property type="entry name" value="DEATH-like_dom_sf"/>
</dbReference>
<dbReference type="AlphaFoldDB" id="A0A817AV11"/>
<dbReference type="SUPFAM" id="SSF47986">
    <property type="entry name" value="DEATH domain"/>
    <property type="match status" value="1"/>
</dbReference>
<keyword evidence="1" id="KW-0175">Coiled coil</keyword>